<organism evidence="1 2">
    <name type="scientific">Aspergillus brunneoviolaceus CBS 621.78</name>
    <dbReference type="NCBI Taxonomy" id="1450534"/>
    <lineage>
        <taxon>Eukaryota</taxon>
        <taxon>Fungi</taxon>
        <taxon>Dikarya</taxon>
        <taxon>Ascomycota</taxon>
        <taxon>Pezizomycotina</taxon>
        <taxon>Eurotiomycetes</taxon>
        <taxon>Eurotiomycetidae</taxon>
        <taxon>Eurotiales</taxon>
        <taxon>Aspergillaceae</taxon>
        <taxon>Aspergillus</taxon>
        <taxon>Aspergillus subgen. Circumdati</taxon>
    </lineage>
</organism>
<gene>
    <name evidence="1" type="ORF">BO95DRAFT_431782</name>
</gene>
<evidence type="ECO:0000313" key="2">
    <source>
        <dbReference type="Proteomes" id="UP000249057"/>
    </source>
</evidence>
<accession>A0ACD1G952</accession>
<sequence length="223" mass="26060">MCPNPVCSRAGSTGGEWWCEKCFARVRRAARRPDRVLDADKECLSCGGKTRDWHKREDGWLCHNCWKKEGPNDEEIRKSRRRATPRTDCWHCGNDKSVAWSFKFWQWLCQKCKNRGKDGPEWLPLLQRQVAGLEFPCDNCQRIKSRGWTISEVKTGLYRLLCHKCKWQKICVEDEVTYQAYAWRSGYPPTGREPPMTEQLVAYMRQKGIDNSAEAIKKLEEPA</sequence>
<dbReference type="Proteomes" id="UP000249057">
    <property type="component" value="Unassembled WGS sequence"/>
</dbReference>
<dbReference type="EMBL" id="KZ825342">
    <property type="protein sequence ID" value="RAH45809.1"/>
    <property type="molecule type" value="Genomic_DNA"/>
</dbReference>
<reference evidence="1" key="1">
    <citation type="submission" date="2018-02" db="EMBL/GenBank/DDBJ databases">
        <title>The genomes of Aspergillus section Nigri reveals drivers in fungal speciation.</title>
        <authorList>
            <consortium name="DOE Joint Genome Institute"/>
            <person name="Vesth T.C."/>
            <person name="Nybo J."/>
            <person name="Theobald S."/>
            <person name="Brandl J."/>
            <person name="Frisvad J.C."/>
            <person name="Nielsen K.F."/>
            <person name="Lyhne E.K."/>
            <person name="Kogle M.E."/>
            <person name="Kuo A."/>
            <person name="Riley R."/>
            <person name="Clum A."/>
            <person name="Nolan M."/>
            <person name="Lipzen A."/>
            <person name="Salamov A."/>
            <person name="Henrissat B."/>
            <person name="Wiebenga A."/>
            <person name="De vries R.P."/>
            <person name="Grigoriev I.V."/>
            <person name="Mortensen U.H."/>
            <person name="Andersen M.R."/>
            <person name="Baker S.E."/>
        </authorList>
    </citation>
    <scope>NUCLEOTIDE SEQUENCE</scope>
    <source>
        <strain evidence="1">CBS 621.78</strain>
    </source>
</reference>
<name>A0ACD1G952_9EURO</name>
<keyword evidence="2" id="KW-1185">Reference proteome</keyword>
<evidence type="ECO:0000313" key="1">
    <source>
        <dbReference type="EMBL" id="RAH45809.1"/>
    </source>
</evidence>
<proteinExistence type="predicted"/>
<protein>
    <submittedName>
        <fullName evidence="1">Uncharacterized protein</fullName>
    </submittedName>
</protein>